<proteinExistence type="predicted"/>
<dbReference type="AlphaFoldDB" id="A0A9D2FJ27"/>
<accession>A0A9D2FJ27</accession>
<organism evidence="1 2">
    <name type="scientific">Candidatus Gemmiger avistercoris</name>
    <dbReference type="NCBI Taxonomy" id="2838606"/>
    <lineage>
        <taxon>Bacteria</taxon>
        <taxon>Bacillati</taxon>
        <taxon>Bacillota</taxon>
        <taxon>Clostridia</taxon>
        <taxon>Eubacteriales</taxon>
        <taxon>Gemmiger</taxon>
    </lineage>
</organism>
<reference evidence="1" key="2">
    <citation type="submission" date="2021-04" db="EMBL/GenBank/DDBJ databases">
        <authorList>
            <person name="Gilroy R."/>
        </authorList>
    </citation>
    <scope>NUCLEOTIDE SEQUENCE</scope>
    <source>
        <strain evidence="1">CHK188-11489</strain>
    </source>
</reference>
<name>A0A9D2FJ27_9FIRM</name>
<evidence type="ECO:0000313" key="1">
    <source>
        <dbReference type="EMBL" id="HIZ61575.1"/>
    </source>
</evidence>
<dbReference type="EMBL" id="DXBF01000016">
    <property type="protein sequence ID" value="HIZ61575.1"/>
    <property type="molecule type" value="Genomic_DNA"/>
</dbReference>
<protein>
    <recommendedName>
        <fullName evidence="3">DUF4179 domain-containing protein</fullName>
    </recommendedName>
</protein>
<evidence type="ECO:0000313" key="2">
    <source>
        <dbReference type="Proteomes" id="UP000824105"/>
    </source>
</evidence>
<gene>
    <name evidence="1" type="ORF">H9724_02245</name>
</gene>
<dbReference type="Proteomes" id="UP000824105">
    <property type="component" value="Unassembled WGS sequence"/>
</dbReference>
<comment type="caution">
    <text evidence="1">The sequence shown here is derived from an EMBL/GenBank/DDBJ whole genome shotgun (WGS) entry which is preliminary data.</text>
</comment>
<sequence length="397" mass="42803">MYKDHDLMEQLNDLSSADMPLTGTELSRLTKTVLKQVGREQKRKKSRHAGRGWPVWSRVLTSGAACVLLLAGVNGFNPALAESLPVLGDVFAYINRLDKAQLQSGQLDEYARQAQVQAQNAPESLPEDAPKVMAAQQDGDAGTGDALHPENYTLTLRQIYCDELYLRVGLVLTAEDDSLAGFDAVTIDPPLLDETATEAEANALYGGVTLNGQPVSCDMLPRFSKQDDHTFVCELDYDLAGYTGNTQDMQAEITLSDLVGVVYSGEGEPQQTPLNGIYALSFTVSANETLTRMGTFSAGSQNGITLQSVAATPGETCVTYSVAPQENGVSPALQVFTADGASLEPAKELRTEEGGTSVFRAYLDAAPEDAAELTVRFVDKNREDLPLLAEWTVTLPR</sequence>
<evidence type="ECO:0008006" key="3">
    <source>
        <dbReference type="Google" id="ProtNLM"/>
    </source>
</evidence>
<reference evidence="1" key="1">
    <citation type="journal article" date="2021" name="PeerJ">
        <title>Extensive microbial diversity within the chicken gut microbiome revealed by metagenomics and culture.</title>
        <authorList>
            <person name="Gilroy R."/>
            <person name="Ravi A."/>
            <person name="Getino M."/>
            <person name="Pursley I."/>
            <person name="Horton D.L."/>
            <person name="Alikhan N.F."/>
            <person name="Baker D."/>
            <person name="Gharbi K."/>
            <person name="Hall N."/>
            <person name="Watson M."/>
            <person name="Adriaenssens E.M."/>
            <person name="Foster-Nyarko E."/>
            <person name="Jarju S."/>
            <person name="Secka A."/>
            <person name="Antonio M."/>
            <person name="Oren A."/>
            <person name="Chaudhuri R.R."/>
            <person name="La Ragione R."/>
            <person name="Hildebrand F."/>
            <person name="Pallen M.J."/>
        </authorList>
    </citation>
    <scope>NUCLEOTIDE SEQUENCE</scope>
    <source>
        <strain evidence="1">CHK188-11489</strain>
    </source>
</reference>